<name>A0A4U3L5E1_9BACT</name>
<gene>
    <name evidence="1" type="ORF">FC093_06355</name>
</gene>
<accession>A0A4U3L5E1</accession>
<organism evidence="1 2">
    <name type="scientific">Ilyomonas limi</name>
    <dbReference type="NCBI Taxonomy" id="2575867"/>
    <lineage>
        <taxon>Bacteria</taxon>
        <taxon>Pseudomonadati</taxon>
        <taxon>Bacteroidota</taxon>
        <taxon>Chitinophagia</taxon>
        <taxon>Chitinophagales</taxon>
        <taxon>Chitinophagaceae</taxon>
        <taxon>Ilyomonas</taxon>
    </lineage>
</organism>
<keyword evidence="2" id="KW-1185">Reference proteome</keyword>
<dbReference type="EMBL" id="SZQL01000003">
    <property type="protein sequence ID" value="TKK70365.1"/>
    <property type="molecule type" value="Genomic_DNA"/>
</dbReference>
<dbReference type="RefSeq" id="WP_137260910.1">
    <property type="nucleotide sequence ID" value="NZ_SZQL01000003.1"/>
</dbReference>
<proteinExistence type="predicted"/>
<evidence type="ECO:0000313" key="2">
    <source>
        <dbReference type="Proteomes" id="UP000305848"/>
    </source>
</evidence>
<dbReference type="AlphaFoldDB" id="A0A4U3L5E1"/>
<evidence type="ECO:0000313" key="1">
    <source>
        <dbReference type="EMBL" id="TKK70365.1"/>
    </source>
</evidence>
<dbReference type="Proteomes" id="UP000305848">
    <property type="component" value="Unassembled WGS sequence"/>
</dbReference>
<sequence>MTEVTAEEMGLLIGKYDPSAEATTVDLPYNVKKFLQNNYPGLSFLVKRASPLCSTYSLQ</sequence>
<comment type="caution">
    <text evidence="1">The sequence shown here is derived from an EMBL/GenBank/DDBJ whole genome shotgun (WGS) entry which is preliminary data.</text>
</comment>
<protein>
    <submittedName>
        <fullName evidence="1">Uncharacterized protein</fullName>
    </submittedName>
</protein>
<reference evidence="1 2" key="1">
    <citation type="submission" date="2019-05" db="EMBL/GenBank/DDBJ databases">
        <title>Panacibacter sp. strain 17mud1-8 Genome sequencing and assembly.</title>
        <authorList>
            <person name="Chhetri G."/>
        </authorList>
    </citation>
    <scope>NUCLEOTIDE SEQUENCE [LARGE SCALE GENOMIC DNA]</scope>
    <source>
        <strain evidence="1 2">17mud1-8</strain>
    </source>
</reference>